<gene>
    <name evidence="8" type="ORF">KEG57_48580</name>
</gene>
<dbReference type="Gene3D" id="2.102.10.10">
    <property type="entry name" value="Rieske [2Fe-2S] iron-sulphur domain"/>
    <property type="match status" value="1"/>
</dbReference>
<keyword evidence="6" id="KW-0411">Iron-sulfur</keyword>
<dbReference type="PANTHER" id="PTHR21266">
    <property type="entry name" value="IRON-SULFUR DOMAIN CONTAINING PROTEIN"/>
    <property type="match status" value="1"/>
</dbReference>
<evidence type="ECO:0000256" key="2">
    <source>
        <dbReference type="ARBA" id="ARBA00022714"/>
    </source>
</evidence>
<comment type="cofactor">
    <cofactor evidence="1">
        <name>Fe cation</name>
        <dbReference type="ChEBI" id="CHEBI:24875"/>
    </cofactor>
</comment>
<dbReference type="GO" id="GO:0046872">
    <property type="term" value="F:metal ion binding"/>
    <property type="evidence" value="ECO:0007669"/>
    <property type="project" value="UniProtKB-KW"/>
</dbReference>
<dbReference type="InterPro" id="IPR045605">
    <property type="entry name" value="KshA-like_C"/>
</dbReference>
<reference evidence="8 9" key="1">
    <citation type="submission" date="2021-04" db="EMBL/GenBank/DDBJ databases">
        <title>Genome analysis of Polyangium sp.</title>
        <authorList>
            <person name="Li Y."/>
            <person name="Wang J."/>
        </authorList>
    </citation>
    <scope>NUCLEOTIDE SEQUENCE [LARGE SCALE GENOMIC DNA]</scope>
    <source>
        <strain evidence="8 9">SDU14</strain>
    </source>
</reference>
<evidence type="ECO:0000256" key="3">
    <source>
        <dbReference type="ARBA" id="ARBA00022723"/>
    </source>
</evidence>
<keyword evidence="2" id="KW-0001">2Fe-2S</keyword>
<organism evidence="8 9">
    <name type="scientific">Polyangium jinanense</name>
    <dbReference type="NCBI Taxonomy" id="2829994"/>
    <lineage>
        <taxon>Bacteria</taxon>
        <taxon>Pseudomonadati</taxon>
        <taxon>Myxococcota</taxon>
        <taxon>Polyangia</taxon>
        <taxon>Polyangiales</taxon>
        <taxon>Polyangiaceae</taxon>
        <taxon>Polyangium</taxon>
    </lineage>
</organism>
<dbReference type="GO" id="GO:0016491">
    <property type="term" value="F:oxidoreductase activity"/>
    <property type="evidence" value="ECO:0007669"/>
    <property type="project" value="UniProtKB-KW"/>
</dbReference>
<evidence type="ECO:0000259" key="7">
    <source>
        <dbReference type="PROSITE" id="PS51296"/>
    </source>
</evidence>
<protein>
    <submittedName>
        <fullName evidence="8">Rieske 2Fe-2S domain-containing protein</fullName>
    </submittedName>
</protein>
<dbReference type="Pfam" id="PF19298">
    <property type="entry name" value="KshA_C"/>
    <property type="match status" value="1"/>
</dbReference>
<keyword evidence="4" id="KW-0560">Oxidoreductase</keyword>
<dbReference type="GO" id="GO:0008203">
    <property type="term" value="P:cholesterol metabolic process"/>
    <property type="evidence" value="ECO:0007669"/>
    <property type="project" value="InterPro"/>
</dbReference>
<dbReference type="PANTHER" id="PTHR21266:SF60">
    <property type="entry name" value="3-KETOSTEROID-9-ALPHA-MONOOXYGENASE, OXYGENASE COMPONENT"/>
    <property type="match status" value="1"/>
</dbReference>
<dbReference type="GO" id="GO:0051537">
    <property type="term" value="F:2 iron, 2 sulfur cluster binding"/>
    <property type="evidence" value="ECO:0007669"/>
    <property type="project" value="UniProtKB-KW"/>
</dbReference>
<evidence type="ECO:0000256" key="5">
    <source>
        <dbReference type="ARBA" id="ARBA00023004"/>
    </source>
</evidence>
<comment type="caution">
    <text evidence="8">The sequence shown here is derived from an EMBL/GenBank/DDBJ whole genome shotgun (WGS) entry which is preliminary data.</text>
</comment>
<dbReference type="RefSeq" id="WP_272459794.1">
    <property type="nucleotide sequence ID" value="NZ_JAGTJJ010000072.1"/>
</dbReference>
<dbReference type="PROSITE" id="PS51296">
    <property type="entry name" value="RIESKE"/>
    <property type="match status" value="1"/>
</dbReference>
<keyword evidence="5" id="KW-0408">Iron</keyword>
<evidence type="ECO:0000313" key="8">
    <source>
        <dbReference type="EMBL" id="MDC3988419.1"/>
    </source>
</evidence>
<dbReference type="Gene3D" id="3.90.380.10">
    <property type="entry name" value="Naphthalene 1,2-dioxygenase Alpha Subunit, Chain A, domain 1"/>
    <property type="match status" value="1"/>
</dbReference>
<keyword evidence="3" id="KW-0479">Metal-binding</keyword>
<feature type="domain" description="Rieske" evidence="7">
    <location>
        <begin position="18"/>
        <end position="121"/>
    </location>
</feature>
<dbReference type="InterPro" id="IPR050584">
    <property type="entry name" value="Cholesterol_7-desaturase"/>
</dbReference>
<keyword evidence="9" id="KW-1185">Reference proteome</keyword>
<dbReference type="InterPro" id="IPR036922">
    <property type="entry name" value="Rieske_2Fe-2S_sf"/>
</dbReference>
<dbReference type="InterPro" id="IPR017941">
    <property type="entry name" value="Rieske_2Fe-2S"/>
</dbReference>
<dbReference type="Proteomes" id="UP001151081">
    <property type="component" value="Unassembled WGS sequence"/>
</dbReference>
<evidence type="ECO:0000256" key="4">
    <source>
        <dbReference type="ARBA" id="ARBA00023002"/>
    </source>
</evidence>
<evidence type="ECO:0000256" key="1">
    <source>
        <dbReference type="ARBA" id="ARBA00001962"/>
    </source>
</evidence>
<name>A0A9X3XD17_9BACT</name>
<accession>A0A9X3XD17</accession>
<dbReference type="AlphaFoldDB" id="A0A9X3XD17"/>
<dbReference type="GO" id="GO:0005737">
    <property type="term" value="C:cytoplasm"/>
    <property type="evidence" value="ECO:0007669"/>
    <property type="project" value="TreeGrafter"/>
</dbReference>
<dbReference type="SUPFAM" id="SSF50022">
    <property type="entry name" value="ISP domain"/>
    <property type="match status" value="1"/>
</dbReference>
<evidence type="ECO:0000256" key="6">
    <source>
        <dbReference type="ARBA" id="ARBA00023014"/>
    </source>
</evidence>
<dbReference type="SUPFAM" id="SSF55961">
    <property type="entry name" value="Bet v1-like"/>
    <property type="match status" value="1"/>
</dbReference>
<dbReference type="Pfam" id="PF00355">
    <property type="entry name" value="Rieske"/>
    <property type="match status" value="1"/>
</dbReference>
<proteinExistence type="predicted"/>
<dbReference type="EMBL" id="JAGTJJ010000072">
    <property type="protein sequence ID" value="MDC3988419.1"/>
    <property type="molecule type" value="Genomic_DNA"/>
</dbReference>
<sequence length="330" mass="38307">MAQRKQQRYDLPPYTEGWFQMGWSDDLAIGQLRQLRHFGRTYVMFRGDDGRVGILDDVCPHLGAHLSEGGCVRGNSVRCPYHHWAFDAGGRCTDIPYATKIPVKARIAAHSVVERYGMIFMYRNKAGTAPARDLPTMDDFDESSYMRPAKYEFEVEIHGQDIMENSVDSPHFSAVHGHDMPVNTFREEGHELRVTQLTSVRRFGTTLRARLEFHLIEPGFHYVHFPEMPGPAAHVFSSIVPVDERRVRHRLSLRIKRSPIPGFSLVARQFLLWQMMKTYREDMRIWQSKEYLPHPVLCEGDGSIMKLRAWYRQFFDPDEPSVRRLDVVPS</sequence>
<evidence type="ECO:0000313" key="9">
    <source>
        <dbReference type="Proteomes" id="UP001151081"/>
    </source>
</evidence>